<dbReference type="EMBL" id="BSSQ01000011">
    <property type="protein sequence ID" value="GLX68426.1"/>
    <property type="molecule type" value="Genomic_DNA"/>
</dbReference>
<dbReference type="Proteomes" id="UP001157114">
    <property type="component" value="Unassembled WGS sequence"/>
</dbReference>
<protein>
    <recommendedName>
        <fullName evidence="4">ABC transporter substrate-binding protein</fullName>
    </recommendedName>
</protein>
<evidence type="ECO:0000256" key="1">
    <source>
        <dbReference type="SAM" id="SignalP"/>
    </source>
</evidence>
<dbReference type="Pfam" id="PF01547">
    <property type="entry name" value="SBP_bac_1"/>
    <property type="match status" value="1"/>
</dbReference>
<keyword evidence="3" id="KW-1185">Reference proteome</keyword>
<feature type="signal peptide" evidence="1">
    <location>
        <begin position="1"/>
        <end position="27"/>
    </location>
</feature>
<accession>A0ABQ6GGI6</accession>
<evidence type="ECO:0000313" key="2">
    <source>
        <dbReference type="EMBL" id="GLX68426.1"/>
    </source>
</evidence>
<dbReference type="InterPro" id="IPR050490">
    <property type="entry name" value="Bact_solute-bd_prot1"/>
</dbReference>
<dbReference type="RefSeq" id="WP_284239159.1">
    <property type="nucleotide sequence ID" value="NZ_BSSQ01000011.1"/>
</dbReference>
<keyword evidence="1" id="KW-0732">Signal</keyword>
<sequence>MKAITKKWVLVSVLAILVLLINACSNANSTDNGTPSTTNSGTDGNSETKAAVQKITFLAAPSGDIVDLKTNSFTKLVEEKFGLKINWNITTGADMVTKQNLMLASGDYPEVIWNGNFSPSDILKYSKQGLVVPLNDYIDKYAPNFKNALEEAPGLKEASIAPDGNIYGVPNYNWCYHCYWMSKFWINTKYLDELGLKMPTTTEEFENVLQAFKENGYVPLTGAIDGNYPDPTTFLMNAFVYDDRSTYFNVNDGQLSFAPVTDEWKAGLSYINGLYTKGLIDHAAYTQKWDDLNKELQQKKVAAFSTGGSFFILPQGTANPDYKYWKTVPPLKGPSGVQYAAFYGNGPGGATFVVTNKATEEQKIALAKLLDYIYTPEGTQTLDFGLEGKYWKKSDAGQVGLNGQAALFQTDFGAFYANGAKQNEGWNQMGPIFQSATWRNGQAATSADIPEGQETMLHLETLKNYTGKQPAQVYPGAIWISEEENQKYSMLRTNINKYVNEWMAQFIVGSKSIDKSWDEYKKGLNKLGLDEYLKLSQQYMGKPFDTSPFAPDPQAVAALEALK</sequence>
<dbReference type="PANTHER" id="PTHR43649">
    <property type="entry name" value="ARABINOSE-BINDING PROTEIN-RELATED"/>
    <property type="match status" value="1"/>
</dbReference>
<proteinExistence type="predicted"/>
<evidence type="ECO:0000313" key="3">
    <source>
        <dbReference type="Proteomes" id="UP001157114"/>
    </source>
</evidence>
<comment type="caution">
    <text evidence="2">The sequence shown here is derived from an EMBL/GenBank/DDBJ whole genome shotgun (WGS) entry which is preliminary data.</text>
</comment>
<reference evidence="2 3" key="1">
    <citation type="submission" date="2023-03" db="EMBL/GenBank/DDBJ databases">
        <title>Draft genome sequence of the bacteria which degrade cell wall of Tricholomamatutake.</title>
        <authorList>
            <person name="Konishi Y."/>
            <person name="Fukuta Y."/>
            <person name="Shirasaka N."/>
        </authorList>
    </citation>
    <scope>NUCLEOTIDE SEQUENCE [LARGE SCALE GENOMIC DNA]</scope>
    <source>
        <strain evidence="3">mu1</strain>
    </source>
</reference>
<dbReference type="InterPro" id="IPR006059">
    <property type="entry name" value="SBP"/>
</dbReference>
<name>A0ABQ6GGI6_9BACL</name>
<organism evidence="2 3">
    <name type="scientific">Paenibacillus glycanilyticus</name>
    <dbReference type="NCBI Taxonomy" id="126569"/>
    <lineage>
        <taxon>Bacteria</taxon>
        <taxon>Bacillati</taxon>
        <taxon>Bacillota</taxon>
        <taxon>Bacilli</taxon>
        <taxon>Bacillales</taxon>
        <taxon>Paenibacillaceae</taxon>
        <taxon>Paenibacillus</taxon>
    </lineage>
</organism>
<dbReference type="PANTHER" id="PTHR43649:SF17">
    <property type="entry name" value="ABC TRANSPORTER SOLUTE BINDING PROTEIN-SUGAR TRANSPORT"/>
    <property type="match status" value="1"/>
</dbReference>
<dbReference type="SUPFAM" id="SSF53850">
    <property type="entry name" value="Periplasmic binding protein-like II"/>
    <property type="match status" value="1"/>
</dbReference>
<feature type="chain" id="PRO_5045756236" description="ABC transporter substrate-binding protein" evidence="1">
    <location>
        <begin position="28"/>
        <end position="563"/>
    </location>
</feature>
<gene>
    <name evidence="2" type="ORF">MU1_27710</name>
</gene>
<evidence type="ECO:0008006" key="4">
    <source>
        <dbReference type="Google" id="ProtNLM"/>
    </source>
</evidence>
<dbReference type="Gene3D" id="3.40.190.10">
    <property type="entry name" value="Periplasmic binding protein-like II"/>
    <property type="match status" value="2"/>
</dbReference>